<keyword evidence="2" id="KW-1185">Reference proteome</keyword>
<protein>
    <submittedName>
        <fullName evidence="1">G protein-coupled receptor</fullName>
    </submittedName>
</protein>
<dbReference type="PANTHER" id="PTHR46178">
    <property type="entry name" value="SEVEN TM RECEPTOR"/>
    <property type="match status" value="1"/>
</dbReference>
<dbReference type="Proteomes" id="UP000005239">
    <property type="component" value="Unassembled WGS sequence"/>
</dbReference>
<dbReference type="Pfam" id="PF10326">
    <property type="entry name" value="7TM_GPCR_Str"/>
    <property type="match status" value="1"/>
</dbReference>
<evidence type="ECO:0000313" key="1">
    <source>
        <dbReference type="EnsemblMetazoa" id="PPA41781.1"/>
    </source>
</evidence>
<proteinExistence type="predicted"/>
<dbReference type="AlphaFoldDB" id="A0A2A6CQE8"/>
<accession>A0A2A6CQE8</accession>
<dbReference type="OrthoDB" id="5792363at2759"/>
<reference evidence="1" key="2">
    <citation type="submission" date="2022-06" db="UniProtKB">
        <authorList>
            <consortium name="EnsemblMetazoa"/>
        </authorList>
    </citation>
    <scope>IDENTIFICATION</scope>
    <source>
        <strain evidence="1">PS312</strain>
    </source>
</reference>
<sequence length="323" mass="37344">MLTLGFGSIFTVFCCASCVVSCVVNGLLVCIVQQRRARIGFYRFFTLATMLIGVMYSLAYAAAQPLWLAGPGILGFFSISPWTRNINLIRIAYQLWFAAFVLIALSMACSFTYRYGLLCCPRIVSWFETPRRVVVILTFLLAISLWWLYVADFLLFQESRRVRRMMHYKFSKEYSVDIMSSYILTVDIKVEASAQRSVTGALICTIMMQLQIAIMFYWGVSIHNAVKVRVMSHRMRRIHKKALKMIIMQVRFNPVTFLYGPSFVNLYGMFVDTDFGQLSKFIALWMPLFPIFNPLIVIYFTQEYKQFIFNQRPSTVKVSSTVC</sequence>
<dbReference type="PANTHER" id="PTHR46178:SF9">
    <property type="entry name" value="SEVEN TM RECEPTOR"/>
    <property type="match status" value="1"/>
</dbReference>
<organism evidence="1 2">
    <name type="scientific">Pristionchus pacificus</name>
    <name type="common">Parasitic nematode worm</name>
    <dbReference type="NCBI Taxonomy" id="54126"/>
    <lineage>
        <taxon>Eukaryota</taxon>
        <taxon>Metazoa</taxon>
        <taxon>Ecdysozoa</taxon>
        <taxon>Nematoda</taxon>
        <taxon>Chromadorea</taxon>
        <taxon>Rhabditida</taxon>
        <taxon>Rhabditina</taxon>
        <taxon>Diplogasteromorpha</taxon>
        <taxon>Diplogasteroidea</taxon>
        <taxon>Neodiplogasteridae</taxon>
        <taxon>Pristionchus</taxon>
    </lineage>
</organism>
<dbReference type="EnsemblMetazoa" id="PPA41781.1">
    <property type="protein sequence ID" value="PPA41781.1"/>
    <property type="gene ID" value="WBGene00280150"/>
</dbReference>
<name>A0A2A6CQE8_PRIPA</name>
<dbReference type="InterPro" id="IPR019428">
    <property type="entry name" value="7TM_GPCR_serpentine_rcpt_Str"/>
</dbReference>
<dbReference type="SUPFAM" id="SSF81321">
    <property type="entry name" value="Family A G protein-coupled receptor-like"/>
    <property type="match status" value="1"/>
</dbReference>
<evidence type="ECO:0000313" key="2">
    <source>
        <dbReference type="Proteomes" id="UP000005239"/>
    </source>
</evidence>
<accession>A0A8R1Z608</accession>
<reference evidence="2" key="1">
    <citation type="journal article" date="2008" name="Nat. Genet.">
        <title>The Pristionchus pacificus genome provides a unique perspective on nematode lifestyle and parasitism.</title>
        <authorList>
            <person name="Dieterich C."/>
            <person name="Clifton S.W."/>
            <person name="Schuster L.N."/>
            <person name="Chinwalla A."/>
            <person name="Delehaunty K."/>
            <person name="Dinkelacker I."/>
            <person name="Fulton L."/>
            <person name="Fulton R."/>
            <person name="Godfrey J."/>
            <person name="Minx P."/>
            <person name="Mitreva M."/>
            <person name="Roeseler W."/>
            <person name="Tian H."/>
            <person name="Witte H."/>
            <person name="Yang S.P."/>
            <person name="Wilson R.K."/>
            <person name="Sommer R.J."/>
        </authorList>
    </citation>
    <scope>NUCLEOTIDE SEQUENCE [LARGE SCALE GENOMIC DNA]</scope>
    <source>
        <strain evidence="2">PS312</strain>
    </source>
</reference>
<gene>
    <name evidence="1" type="primary">WBGene00280150</name>
</gene>